<dbReference type="FunFam" id="2.60.40.10:FF:000061">
    <property type="entry name" value="Dyslexia-associated protein KIAA0319 homolog"/>
    <property type="match status" value="2"/>
</dbReference>
<keyword evidence="10" id="KW-0732">Signal</keyword>
<feature type="domain" description="PKD/Chitinase" evidence="11">
    <location>
        <begin position="634"/>
        <end position="721"/>
    </location>
</feature>
<feature type="transmembrane region" description="Helical" evidence="9">
    <location>
        <begin position="1063"/>
        <end position="1088"/>
    </location>
</feature>
<sequence>MGSMMHENKILLILYLLLSFTDVFAQICSEDLLDGTQQKDFIEKYMDSFQLQAIPKGRSRAGVYKKDTEADDVWKCITSCCLDQFCNVALFTQGICFSIECNISEAGLCEPEHPADSRFNDTVYVRVRKPVETSTRCSASNFLSDNCGENEHCVPIIHFGNVEGVCECKPGYTRNASSRKCVLPVTTVSMSKECTHGTDEQCGKHQKCHVEDSVNVRGICICDVNYMWDETGTTCIWKSQTCEEGLLQCGYHELCAIKEGSKSRQGLCRCESGYSRDDSGACIKEIISDKTSVAVTKVTTVSTLKECTHGTDEQCGKHQKCHIEDSANVRGICICDDNYIWDETGTSCIWKSQTCMFGLQQCIGIYETCTIKEGSKSRQGLCKCEPGYSRDDSGACVKAIISEKGFNPISHGPTSTVSESTTAKPTQTSQLASTPKVQQLTVSAGESKVLQLPDSEITLNAYVVAKDPGVEYHYEWSLEAHPEGAESGNMEGKTTDTLILKNLIAGLYTFRVQVTAPNMYGEAYVNVTVLPPKRENKPPVAIIKPTSLQIKLPNSGILDGSASTDDDTIASYHWDEVSGPLRDQKITEHVAILTLKDLVPGNYTFKLTVIDSDGASNSTTADVTVIKEMDYPPIADAGSDLMIHLPQNYVILYGNKSTDDKGIASYEWVKSSGNVADMTGVRTPLLHLSNLEVGDYTFTLKVIDIVGQSSTADVHIVVKPEVNVPPKIVLPSRLEVYLPLDNLLLDGSNSTDDKSVLSYKWYQISGPTTLTTENADRAVATAKGEIRAGEYKFNLTVKDTEGLYATETLIIMVIQNTNEPPVADAGGDQVVMLPKVLVTLDGSRSHDDHGVVSYHWERNPESLSAGRIVNNSENHAVLQLVNLIAGRYVFTLTVLDAEGLSSQDKASVLVKEDERKNDLIELAIDADIRKFTEENKKNLEGQLALLLPKYPLEGETVIDIQDLQEEDHTGYLKVLFYAYNKMRDSKTLRNGVTTLQTLKKKLLSNSYVLDFKVVYIDTYVCQNNCSNHGHCDLKSKHCVCAAFWMENFFLYLIEGESNCDWSILYVVIISFLTVIGLSGTIWACICFYKRKRCRCRFRSKKRHRYSLLHDIDDDKQDLELVAKGKMQNTSVMISESDFSSEEETIFVNHNKKTNGHIPKHMNGISKLKTKLKT</sequence>
<protein>
    <submittedName>
        <fullName evidence="13">Uncharacterized protein</fullName>
    </submittedName>
</protein>
<feature type="region of interest" description="Disordered" evidence="8">
    <location>
        <begin position="410"/>
        <end position="434"/>
    </location>
</feature>
<feature type="domain" description="PKD/Chitinase" evidence="11">
    <location>
        <begin position="540"/>
        <end position="628"/>
    </location>
</feature>
<feature type="chain" id="PRO_5044798664" evidence="10">
    <location>
        <begin position="26"/>
        <end position="1173"/>
    </location>
</feature>
<dbReference type="InterPro" id="IPR022409">
    <property type="entry name" value="PKD/Chitinase_dom"/>
</dbReference>
<proteinExistence type="predicted"/>
<evidence type="ECO:0000313" key="13">
    <source>
        <dbReference type="EMBL" id="KAL3892207.1"/>
    </source>
</evidence>
<reference evidence="13 14" key="1">
    <citation type="submission" date="2024-11" db="EMBL/GenBank/DDBJ databases">
        <title>Chromosome-level genome assembly of the freshwater bivalve Anodonta woodiana.</title>
        <authorList>
            <person name="Chen X."/>
        </authorList>
    </citation>
    <scope>NUCLEOTIDE SEQUENCE [LARGE SCALE GENOMIC DNA]</scope>
    <source>
        <strain evidence="13">MN2024</strain>
        <tissue evidence="13">Gills</tissue>
    </source>
</reference>
<dbReference type="InterPro" id="IPR009030">
    <property type="entry name" value="Growth_fac_rcpt_cys_sf"/>
</dbReference>
<dbReference type="SUPFAM" id="SSF57184">
    <property type="entry name" value="Growth factor receptor domain"/>
    <property type="match status" value="1"/>
</dbReference>
<comment type="subcellular location">
    <subcellularLocation>
        <location evidence="1">Cell membrane</location>
    </subcellularLocation>
</comment>
<feature type="domain" description="EGF-like" evidence="12">
    <location>
        <begin position="354"/>
        <end position="397"/>
    </location>
</feature>
<dbReference type="Gene3D" id="2.60.40.10">
    <property type="entry name" value="Immunoglobulins"/>
    <property type="match status" value="5"/>
</dbReference>
<dbReference type="SMART" id="SM00089">
    <property type="entry name" value="PKD"/>
    <property type="match status" value="5"/>
</dbReference>
<gene>
    <name evidence="13" type="ORF">ACJMK2_004439</name>
</gene>
<dbReference type="AlphaFoldDB" id="A0ABD3Y3A0"/>
<comment type="caution">
    <text evidence="13">The sequence shown here is derived from an EMBL/GenBank/DDBJ whole genome shotgun (WGS) entry which is preliminary data.</text>
</comment>
<dbReference type="SMART" id="SM00181">
    <property type="entry name" value="EGF"/>
    <property type="match status" value="6"/>
</dbReference>
<dbReference type="InterPro" id="IPR035986">
    <property type="entry name" value="PKD_dom_sf"/>
</dbReference>
<feature type="compositionally biased region" description="Polar residues" evidence="8">
    <location>
        <begin position="412"/>
        <end position="434"/>
    </location>
</feature>
<evidence type="ECO:0000256" key="1">
    <source>
        <dbReference type="ARBA" id="ARBA00004236"/>
    </source>
</evidence>
<feature type="domain" description="PKD/Chitinase" evidence="11">
    <location>
        <begin position="733"/>
        <end position="816"/>
    </location>
</feature>
<dbReference type="GO" id="GO:0005886">
    <property type="term" value="C:plasma membrane"/>
    <property type="evidence" value="ECO:0007669"/>
    <property type="project" value="UniProtKB-SubCell"/>
</dbReference>
<dbReference type="FunFam" id="2.60.40.10:FF:000257">
    <property type="entry name" value="Dyslexia-associated protein KIAA0319-like"/>
    <property type="match status" value="1"/>
</dbReference>
<evidence type="ECO:0000256" key="4">
    <source>
        <dbReference type="ARBA" id="ARBA00022737"/>
    </source>
</evidence>
<dbReference type="Pfam" id="PF22352">
    <property type="entry name" value="K319L-like_PKD"/>
    <property type="match status" value="5"/>
</dbReference>
<feature type="domain" description="PKD/Chitinase" evidence="11">
    <location>
        <begin position="822"/>
        <end position="913"/>
    </location>
</feature>
<evidence type="ECO:0000256" key="7">
    <source>
        <dbReference type="ARBA" id="ARBA00023180"/>
    </source>
</evidence>
<dbReference type="PANTHER" id="PTHR46182:SF2">
    <property type="entry name" value="FI19480P1"/>
    <property type="match status" value="1"/>
</dbReference>
<dbReference type="InterPro" id="IPR013783">
    <property type="entry name" value="Ig-like_fold"/>
</dbReference>
<evidence type="ECO:0000256" key="10">
    <source>
        <dbReference type="SAM" id="SignalP"/>
    </source>
</evidence>
<keyword evidence="14" id="KW-1185">Reference proteome</keyword>
<dbReference type="FunFam" id="2.60.40.10:FF:000258">
    <property type="entry name" value="Dyslexia-associated protein KIAA0319 homolog"/>
    <property type="match status" value="1"/>
</dbReference>
<dbReference type="PANTHER" id="PTHR46182">
    <property type="entry name" value="FI19480P1"/>
    <property type="match status" value="1"/>
</dbReference>
<feature type="domain" description="EGF-like" evidence="12">
    <location>
        <begin position="241"/>
        <end position="283"/>
    </location>
</feature>
<dbReference type="InterPro" id="IPR029865">
    <property type="entry name" value="KIAA0319-like"/>
</dbReference>
<keyword evidence="4" id="KW-0677">Repeat</keyword>
<keyword evidence="6 9" id="KW-0472">Membrane</keyword>
<evidence type="ECO:0000259" key="11">
    <source>
        <dbReference type="SMART" id="SM00089"/>
    </source>
</evidence>
<evidence type="ECO:0000256" key="5">
    <source>
        <dbReference type="ARBA" id="ARBA00022989"/>
    </source>
</evidence>
<feature type="domain" description="EGF-like" evidence="12">
    <location>
        <begin position="1020"/>
        <end position="1060"/>
    </location>
</feature>
<keyword evidence="5 9" id="KW-1133">Transmembrane helix</keyword>
<keyword evidence="2" id="KW-1003">Cell membrane</keyword>
<evidence type="ECO:0000256" key="6">
    <source>
        <dbReference type="ARBA" id="ARBA00023136"/>
    </source>
</evidence>
<dbReference type="SUPFAM" id="SSF49299">
    <property type="entry name" value="PKD domain"/>
    <property type="match status" value="3"/>
</dbReference>
<dbReference type="InterPro" id="IPR000742">
    <property type="entry name" value="EGF"/>
</dbReference>
<dbReference type="EMBL" id="JBJQND010000001">
    <property type="protein sequence ID" value="KAL3892207.1"/>
    <property type="molecule type" value="Genomic_DNA"/>
</dbReference>
<feature type="domain" description="EGF-like" evidence="12">
    <location>
        <begin position="306"/>
        <end position="349"/>
    </location>
</feature>
<evidence type="ECO:0000256" key="8">
    <source>
        <dbReference type="SAM" id="MobiDB-lite"/>
    </source>
</evidence>
<dbReference type="Proteomes" id="UP001634394">
    <property type="component" value="Unassembled WGS sequence"/>
</dbReference>
<organism evidence="13 14">
    <name type="scientific">Sinanodonta woodiana</name>
    <name type="common">Chinese pond mussel</name>
    <name type="synonym">Anodonta woodiana</name>
    <dbReference type="NCBI Taxonomy" id="1069815"/>
    <lineage>
        <taxon>Eukaryota</taxon>
        <taxon>Metazoa</taxon>
        <taxon>Spiralia</taxon>
        <taxon>Lophotrochozoa</taxon>
        <taxon>Mollusca</taxon>
        <taxon>Bivalvia</taxon>
        <taxon>Autobranchia</taxon>
        <taxon>Heteroconchia</taxon>
        <taxon>Palaeoheterodonta</taxon>
        <taxon>Unionida</taxon>
        <taxon>Unionoidea</taxon>
        <taxon>Unionidae</taxon>
        <taxon>Unioninae</taxon>
        <taxon>Sinanodonta</taxon>
    </lineage>
</organism>
<accession>A0ABD3Y3A0</accession>
<feature type="domain" description="EGF-like" evidence="12">
    <location>
        <begin position="193"/>
        <end position="236"/>
    </location>
</feature>
<evidence type="ECO:0000313" key="14">
    <source>
        <dbReference type="Proteomes" id="UP001634394"/>
    </source>
</evidence>
<keyword evidence="3 9" id="KW-0812">Transmembrane</keyword>
<evidence type="ECO:0000256" key="3">
    <source>
        <dbReference type="ARBA" id="ARBA00022692"/>
    </source>
</evidence>
<feature type="domain" description="PKD/Chitinase" evidence="11">
    <location>
        <begin position="443"/>
        <end position="532"/>
    </location>
</feature>
<evidence type="ECO:0000259" key="12">
    <source>
        <dbReference type="SMART" id="SM00181"/>
    </source>
</evidence>
<dbReference type="CDD" id="cd00146">
    <property type="entry name" value="PKD"/>
    <property type="match status" value="3"/>
</dbReference>
<evidence type="ECO:0000256" key="9">
    <source>
        <dbReference type="SAM" id="Phobius"/>
    </source>
</evidence>
<feature type="signal peptide" evidence="10">
    <location>
        <begin position="1"/>
        <end position="25"/>
    </location>
</feature>
<evidence type="ECO:0000256" key="2">
    <source>
        <dbReference type="ARBA" id="ARBA00022475"/>
    </source>
</evidence>
<keyword evidence="7" id="KW-0325">Glycoprotein</keyword>
<name>A0ABD3Y3A0_SINWO</name>
<feature type="domain" description="EGF-like" evidence="12">
    <location>
        <begin position="136"/>
        <end position="182"/>
    </location>
</feature>